<proteinExistence type="predicted"/>
<dbReference type="Proteomes" id="UP000282084">
    <property type="component" value="Unassembled WGS sequence"/>
</dbReference>
<keyword evidence="2" id="KW-1185">Reference proteome</keyword>
<evidence type="ECO:0000313" key="2">
    <source>
        <dbReference type="Proteomes" id="UP000282084"/>
    </source>
</evidence>
<dbReference type="RefSeq" id="WP_121005764.1">
    <property type="nucleotide sequence ID" value="NZ_RBXO01000001.1"/>
</dbReference>
<reference evidence="1" key="1">
    <citation type="submission" date="2018-10" db="EMBL/GenBank/DDBJ databases">
        <title>Sequencing the genomes of 1000 actinobacteria strains.</title>
        <authorList>
            <person name="Klenk H.-P."/>
        </authorList>
    </citation>
    <scope>NUCLEOTIDE SEQUENCE [LARGE SCALE GENOMIC DNA]</scope>
    <source>
        <strain evidence="1">DSM 43800</strain>
    </source>
</reference>
<sequence>MTARRGIIRRAFDWMFGTGETAPAPPMRTVEYAPPADEEPVVVYAEGGILTFRLLPTFRWSSSAVGYDELVGLAARYHGAARSTLLDRVWTTARGHRPDDLAAAEDAINEVLAREWCFDDEHHGRIGYRSSVRALLDPQLREHILPAEKRRLDLVFDHDLAMLRADHVEERTARWLAAIARLEDAGPLDGHARQLLVPFAANLADQQFAEVMHALGAKRGQLARDLVSVLRLARTDHEGVGLYEFANAYDKAVRAFCRQMGLDPYGWTAGVSSVEGGES</sequence>
<protein>
    <submittedName>
        <fullName evidence="1">Uncharacterized protein</fullName>
    </submittedName>
</protein>
<dbReference type="OrthoDB" id="3690860at2"/>
<dbReference type="EMBL" id="RBXO01000001">
    <property type="protein sequence ID" value="RKT54259.1"/>
    <property type="molecule type" value="Genomic_DNA"/>
</dbReference>
<dbReference type="AlphaFoldDB" id="A0A495VYD2"/>
<organism evidence="1 2">
    <name type="scientific">Saccharothrix australiensis</name>
    <dbReference type="NCBI Taxonomy" id="2072"/>
    <lineage>
        <taxon>Bacteria</taxon>
        <taxon>Bacillati</taxon>
        <taxon>Actinomycetota</taxon>
        <taxon>Actinomycetes</taxon>
        <taxon>Pseudonocardiales</taxon>
        <taxon>Pseudonocardiaceae</taxon>
        <taxon>Saccharothrix</taxon>
    </lineage>
</organism>
<evidence type="ECO:0000313" key="1">
    <source>
        <dbReference type="EMBL" id="RKT54259.1"/>
    </source>
</evidence>
<comment type="caution">
    <text evidence="1">The sequence shown here is derived from an EMBL/GenBank/DDBJ whole genome shotgun (WGS) entry which is preliminary data.</text>
</comment>
<accession>A0A495VYD2</accession>
<gene>
    <name evidence="1" type="ORF">C8E97_2875</name>
</gene>
<name>A0A495VYD2_9PSEU</name>